<reference evidence="1" key="1">
    <citation type="submission" date="2020-08" db="EMBL/GenBank/DDBJ databases">
        <title>Multicomponent nature underlies the extraordinary mechanical properties of spider dragline silk.</title>
        <authorList>
            <person name="Kono N."/>
            <person name="Nakamura H."/>
            <person name="Mori M."/>
            <person name="Yoshida Y."/>
            <person name="Ohtoshi R."/>
            <person name="Malay A.D."/>
            <person name="Moran D.A.P."/>
            <person name="Tomita M."/>
            <person name="Numata K."/>
            <person name="Arakawa K."/>
        </authorList>
    </citation>
    <scope>NUCLEOTIDE SEQUENCE</scope>
</reference>
<dbReference type="OrthoDB" id="6427557at2759"/>
<evidence type="ECO:0000313" key="2">
    <source>
        <dbReference type="Proteomes" id="UP000886998"/>
    </source>
</evidence>
<dbReference type="AlphaFoldDB" id="A0A8X6MLV0"/>
<organism evidence="1 2">
    <name type="scientific">Trichonephila inaurata madagascariensis</name>
    <dbReference type="NCBI Taxonomy" id="2747483"/>
    <lineage>
        <taxon>Eukaryota</taxon>
        <taxon>Metazoa</taxon>
        <taxon>Ecdysozoa</taxon>
        <taxon>Arthropoda</taxon>
        <taxon>Chelicerata</taxon>
        <taxon>Arachnida</taxon>
        <taxon>Araneae</taxon>
        <taxon>Araneomorphae</taxon>
        <taxon>Entelegynae</taxon>
        <taxon>Araneoidea</taxon>
        <taxon>Nephilidae</taxon>
        <taxon>Trichonephila</taxon>
        <taxon>Trichonephila inaurata</taxon>
    </lineage>
</organism>
<dbReference type="PANTHER" id="PTHR43313:SF50">
    <property type="entry name" value="GH26015P"/>
    <property type="match status" value="1"/>
</dbReference>
<proteinExistence type="predicted"/>
<sequence>MWPFSMSSISSLTNVSGCDHGFGYLLAKKLDSEGFHVYASCYCPSGPGATELKQKSSNRLKILGIDVTSDESVLKAVKFVEEDLKPLSIILHVDGFMRMILSLVYATMYH</sequence>
<dbReference type="Gene3D" id="3.40.50.720">
    <property type="entry name" value="NAD(P)-binding Rossmann-like Domain"/>
    <property type="match status" value="1"/>
</dbReference>
<dbReference type="Pfam" id="PF00106">
    <property type="entry name" value="adh_short"/>
    <property type="match status" value="1"/>
</dbReference>
<dbReference type="InterPro" id="IPR036291">
    <property type="entry name" value="NAD(P)-bd_dom_sf"/>
</dbReference>
<protein>
    <submittedName>
        <fullName evidence="1">Uncharacterized protein</fullName>
    </submittedName>
</protein>
<dbReference type="SUPFAM" id="SSF51735">
    <property type="entry name" value="NAD(P)-binding Rossmann-fold domains"/>
    <property type="match status" value="1"/>
</dbReference>
<gene>
    <name evidence="1" type="ORF">TNIN_410971</name>
</gene>
<dbReference type="GO" id="GO:0008202">
    <property type="term" value="P:steroid metabolic process"/>
    <property type="evidence" value="ECO:0007669"/>
    <property type="project" value="TreeGrafter"/>
</dbReference>
<dbReference type="GO" id="GO:0016491">
    <property type="term" value="F:oxidoreductase activity"/>
    <property type="evidence" value="ECO:0007669"/>
    <property type="project" value="TreeGrafter"/>
</dbReference>
<name>A0A8X6MLV0_9ARAC</name>
<keyword evidence="2" id="KW-1185">Reference proteome</keyword>
<dbReference type="Proteomes" id="UP000886998">
    <property type="component" value="Unassembled WGS sequence"/>
</dbReference>
<accession>A0A8X6MLV0</accession>
<dbReference type="EMBL" id="BMAV01028044">
    <property type="protein sequence ID" value="GFS64509.1"/>
    <property type="molecule type" value="Genomic_DNA"/>
</dbReference>
<dbReference type="InterPro" id="IPR002347">
    <property type="entry name" value="SDR_fam"/>
</dbReference>
<dbReference type="PANTHER" id="PTHR43313">
    <property type="entry name" value="SHORT-CHAIN DEHYDROGENASE/REDUCTASE FAMILY 9C"/>
    <property type="match status" value="1"/>
</dbReference>
<comment type="caution">
    <text evidence="1">The sequence shown here is derived from an EMBL/GenBank/DDBJ whole genome shotgun (WGS) entry which is preliminary data.</text>
</comment>
<evidence type="ECO:0000313" key="1">
    <source>
        <dbReference type="EMBL" id="GFS64509.1"/>
    </source>
</evidence>